<evidence type="ECO:0000256" key="6">
    <source>
        <dbReference type="ARBA" id="ARBA00022737"/>
    </source>
</evidence>
<dbReference type="SMART" id="SM00220">
    <property type="entry name" value="S_TKc"/>
    <property type="match status" value="1"/>
</dbReference>
<reference evidence="15" key="2">
    <citation type="submission" date="2021-01" db="UniProtKB">
        <authorList>
            <consortium name="EnsemblPlants"/>
        </authorList>
    </citation>
    <scope>IDENTIFICATION</scope>
</reference>
<name>A0A7N2RES7_QUELO</name>
<dbReference type="GO" id="GO:0004674">
    <property type="term" value="F:protein serine/threonine kinase activity"/>
    <property type="evidence" value="ECO:0007669"/>
    <property type="project" value="UniProtKB-KW"/>
</dbReference>
<dbReference type="InterPro" id="IPR008271">
    <property type="entry name" value="Ser/Thr_kinase_AS"/>
</dbReference>
<evidence type="ECO:0000256" key="9">
    <source>
        <dbReference type="ARBA" id="ARBA00022840"/>
    </source>
</evidence>
<evidence type="ECO:0000256" key="12">
    <source>
        <dbReference type="ARBA" id="ARBA00023170"/>
    </source>
</evidence>
<dbReference type="PANTHER" id="PTHR27002">
    <property type="entry name" value="RECEPTOR-LIKE SERINE/THREONINE-PROTEIN KINASE SD1-8"/>
    <property type="match status" value="1"/>
</dbReference>
<evidence type="ECO:0000256" key="11">
    <source>
        <dbReference type="ARBA" id="ARBA00023136"/>
    </source>
</evidence>
<dbReference type="PANTHER" id="PTHR27002:SF1050">
    <property type="entry name" value="CYSTEINE-RICH RECEPTOR-LIKE PROTEIN KINASE 5"/>
    <property type="match status" value="1"/>
</dbReference>
<dbReference type="SUPFAM" id="SSF56112">
    <property type="entry name" value="Protein kinase-like (PK-like)"/>
    <property type="match status" value="1"/>
</dbReference>
<dbReference type="PROSITE" id="PS00108">
    <property type="entry name" value="PROTEIN_KINASE_ST"/>
    <property type="match status" value="1"/>
</dbReference>
<reference evidence="15 16" key="1">
    <citation type="journal article" date="2016" name="G3 (Bethesda)">
        <title>First Draft Assembly and Annotation of the Genome of a California Endemic Oak Quercus lobata Nee (Fagaceae).</title>
        <authorList>
            <person name="Sork V.L."/>
            <person name="Fitz-Gibbon S.T."/>
            <person name="Puiu D."/>
            <person name="Crepeau M."/>
            <person name="Gugger P.F."/>
            <person name="Sherman R."/>
            <person name="Stevens K."/>
            <person name="Langley C.H."/>
            <person name="Pellegrini M."/>
            <person name="Salzberg S.L."/>
        </authorList>
    </citation>
    <scope>NUCLEOTIDE SEQUENCE [LARGE SCALE GENOMIC DNA]</scope>
    <source>
        <strain evidence="15 16">cv. SW786</strain>
    </source>
</reference>
<evidence type="ECO:0000256" key="8">
    <source>
        <dbReference type="ARBA" id="ARBA00022777"/>
    </source>
</evidence>
<dbReference type="InterPro" id="IPR000719">
    <property type="entry name" value="Prot_kinase_dom"/>
</dbReference>
<dbReference type="EnsemblPlants" id="QL12p029808:mrna">
    <property type="protein sequence ID" value="QL12p029808:mrna"/>
    <property type="gene ID" value="QL12p029808"/>
</dbReference>
<proteinExistence type="predicted"/>
<dbReference type="GO" id="GO:0005524">
    <property type="term" value="F:ATP binding"/>
    <property type="evidence" value="ECO:0007669"/>
    <property type="project" value="UniProtKB-KW"/>
</dbReference>
<comment type="subcellular location">
    <subcellularLocation>
        <location evidence="1">Membrane</location>
        <topology evidence="1">Single-pass membrane protein</topology>
    </subcellularLocation>
</comment>
<evidence type="ECO:0000256" key="7">
    <source>
        <dbReference type="ARBA" id="ARBA00022741"/>
    </source>
</evidence>
<dbReference type="PROSITE" id="PS50011">
    <property type="entry name" value="PROTEIN_KINASE_DOM"/>
    <property type="match status" value="1"/>
</dbReference>
<evidence type="ECO:0000256" key="10">
    <source>
        <dbReference type="ARBA" id="ARBA00022989"/>
    </source>
</evidence>
<keyword evidence="12" id="KW-0675">Receptor</keyword>
<evidence type="ECO:0000256" key="5">
    <source>
        <dbReference type="ARBA" id="ARBA00022729"/>
    </source>
</evidence>
<evidence type="ECO:0000256" key="4">
    <source>
        <dbReference type="ARBA" id="ARBA00022692"/>
    </source>
</evidence>
<dbReference type="GO" id="GO:0005886">
    <property type="term" value="C:plasma membrane"/>
    <property type="evidence" value="ECO:0007669"/>
    <property type="project" value="TreeGrafter"/>
</dbReference>
<dbReference type="Gramene" id="QL12p029808:mrna">
    <property type="protein sequence ID" value="QL12p029808:mrna"/>
    <property type="gene ID" value="QL12p029808"/>
</dbReference>
<keyword evidence="5" id="KW-0732">Signal</keyword>
<dbReference type="Proteomes" id="UP000594261">
    <property type="component" value="Chromosome 12"/>
</dbReference>
<dbReference type="InterPro" id="IPR011009">
    <property type="entry name" value="Kinase-like_dom_sf"/>
</dbReference>
<dbReference type="Pfam" id="PF00069">
    <property type="entry name" value="Pkinase"/>
    <property type="match status" value="1"/>
</dbReference>
<organism evidence="15 16">
    <name type="scientific">Quercus lobata</name>
    <name type="common">Valley oak</name>
    <dbReference type="NCBI Taxonomy" id="97700"/>
    <lineage>
        <taxon>Eukaryota</taxon>
        <taxon>Viridiplantae</taxon>
        <taxon>Streptophyta</taxon>
        <taxon>Embryophyta</taxon>
        <taxon>Tracheophyta</taxon>
        <taxon>Spermatophyta</taxon>
        <taxon>Magnoliopsida</taxon>
        <taxon>eudicotyledons</taxon>
        <taxon>Gunneridae</taxon>
        <taxon>Pentapetalae</taxon>
        <taxon>rosids</taxon>
        <taxon>fabids</taxon>
        <taxon>Fagales</taxon>
        <taxon>Fagaceae</taxon>
        <taxon>Quercus</taxon>
    </lineage>
</organism>
<evidence type="ECO:0000256" key="2">
    <source>
        <dbReference type="ARBA" id="ARBA00022527"/>
    </source>
</evidence>
<evidence type="ECO:0000256" key="3">
    <source>
        <dbReference type="ARBA" id="ARBA00022679"/>
    </source>
</evidence>
<dbReference type="Gene3D" id="1.10.510.10">
    <property type="entry name" value="Transferase(Phosphotransferase) domain 1"/>
    <property type="match status" value="2"/>
</dbReference>
<evidence type="ECO:0000256" key="13">
    <source>
        <dbReference type="ARBA" id="ARBA00023180"/>
    </source>
</evidence>
<keyword evidence="13" id="KW-0325">Glycoprotein</keyword>
<feature type="domain" description="Protein kinase" evidence="14">
    <location>
        <begin position="1"/>
        <end position="272"/>
    </location>
</feature>
<keyword evidence="16" id="KW-1185">Reference proteome</keyword>
<protein>
    <recommendedName>
        <fullName evidence="14">Protein kinase domain-containing protein</fullName>
    </recommendedName>
</protein>
<accession>A0A7N2RES7</accession>
<dbReference type="GO" id="GO:0042742">
    <property type="term" value="P:defense response to bacterium"/>
    <property type="evidence" value="ECO:0007669"/>
    <property type="project" value="TreeGrafter"/>
</dbReference>
<evidence type="ECO:0000313" key="15">
    <source>
        <dbReference type="EnsemblPlants" id="QL12p029808:mrna"/>
    </source>
</evidence>
<dbReference type="FunFam" id="1.10.510.10:FF:000129">
    <property type="entry name" value="cysteine-rich receptor-like protein kinase 10"/>
    <property type="match status" value="1"/>
</dbReference>
<evidence type="ECO:0000313" key="16">
    <source>
        <dbReference type="Proteomes" id="UP000594261"/>
    </source>
</evidence>
<dbReference type="OMA" id="CGQEPES"/>
<keyword evidence="2" id="KW-0723">Serine/threonine-protein kinase</keyword>
<evidence type="ECO:0000259" key="14">
    <source>
        <dbReference type="PROSITE" id="PS50011"/>
    </source>
</evidence>
<keyword evidence="6" id="KW-0677">Repeat</keyword>
<sequence length="320" mass="36102">MGFCFLMRWKARKKYNAVQEENATNEISTVESLQFDFATIEAATNKFSDDNKLGECGFGQVYKGILPNGQEIAVKRLSRSCGQEPESHGQLDWSRRYKIIGGIAQGTLYLHEDSRLRIIHRDLKASNVLLDEDMNPKISDFGMAKIFGVDQMQGNTSRVVGTFGYISPEYVTHRQFSVKSNVYSFGVLILEILSGKKNTSFYQSDGPADLLSFAWKHWKDGTLLEFLDPTLGDSYSRNEVTRCLQISLLCVQENPVDRPTMASIVLMLNSYSITLASPKNPAYFRTERNMPSVELESDKSKSELIPLSVNKASITEVYPR</sequence>
<keyword evidence="8" id="KW-0418">Kinase</keyword>
<dbReference type="AlphaFoldDB" id="A0A7N2RES7"/>
<keyword evidence="9" id="KW-0067">ATP-binding</keyword>
<keyword evidence="7" id="KW-0547">Nucleotide-binding</keyword>
<keyword evidence="3" id="KW-0808">Transferase</keyword>
<dbReference type="EMBL" id="LRBV02000012">
    <property type="status" value="NOT_ANNOTATED_CDS"/>
    <property type="molecule type" value="Genomic_DNA"/>
</dbReference>
<keyword evidence="4" id="KW-0812">Transmembrane</keyword>
<keyword evidence="10" id="KW-1133">Transmembrane helix</keyword>
<evidence type="ECO:0000256" key="1">
    <source>
        <dbReference type="ARBA" id="ARBA00004167"/>
    </source>
</evidence>
<dbReference type="InParanoid" id="A0A7N2RES7"/>
<keyword evidence="11" id="KW-0472">Membrane</keyword>